<dbReference type="eggNOG" id="COG0325">
    <property type="taxonomic scope" value="Bacteria"/>
</dbReference>
<evidence type="ECO:0000259" key="5">
    <source>
        <dbReference type="Pfam" id="PF01168"/>
    </source>
</evidence>
<feature type="domain" description="Alanine racemase N-terminal" evidence="5">
    <location>
        <begin position="29"/>
        <end position="228"/>
    </location>
</feature>
<dbReference type="NCBIfam" id="TIGR00044">
    <property type="entry name" value="YggS family pyridoxal phosphate-dependent enzyme"/>
    <property type="match status" value="1"/>
</dbReference>
<dbReference type="PANTHER" id="PTHR10146">
    <property type="entry name" value="PROLINE SYNTHETASE CO-TRANSCRIBED BACTERIAL HOMOLOG PROTEIN"/>
    <property type="match status" value="1"/>
</dbReference>
<accession>K0YJ60</accession>
<feature type="modified residue" description="N6-(pyridoxal phosphate)lysine" evidence="2 3">
    <location>
        <position position="37"/>
    </location>
</feature>
<dbReference type="HAMAP" id="MF_02087">
    <property type="entry name" value="PLP_homeostasis"/>
    <property type="match status" value="1"/>
</dbReference>
<evidence type="ECO:0000313" key="7">
    <source>
        <dbReference type="Proteomes" id="UP000006069"/>
    </source>
</evidence>
<comment type="function">
    <text evidence="2">Pyridoxal 5'-phosphate (PLP)-binding protein, which is involved in PLP homeostasis.</text>
</comment>
<evidence type="ECO:0000313" key="6">
    <source>
        <dbReference type="EMBL" id="EJZ83582.1"/>
    </source>
</evidence>
<dbReference type="InterPro" id="IPR029066">
    <property type="entry name" value="PLP-binding_barrel"/>
</dbReference>
<dbReference type="InterPro" id="IPR001608">
    <property type="entry name" value="Ala_racemase_N"/>
</dbReference>
<dbReference type="SUPFAM" id="SSF51419">
    <property type="entry name" value="PLP-binding barrel"/>
    <property type="match status" value="1"/>
</dbReference>
<dbReference type="Proteomes" id="UP000006069">
    <property type="component" value="Unassembled WGS sequence"/>
</dbReference>
<dbReference type="Gene3D" id="3.20.20.10">
    <property type="entry name" value="Alanine racemase"/>
    <property type="match status" value="1"/>
</dbReference>
<dbReference type="EMBL" id="ADMD01000007">
    <property type="protein sequence ID" value="EJZ83582.1"/>
    <property type="molecule type" value="Genomic_DNA"/>
</dbReference>
<evidence type="ECO:0000256" key="1">
    <source>
        <dbReference type="ARBA" id="ARBA00022898"/>
    </source>
</evidence>
<evidence type="ECO:0000256" key="4">
    <source>
        <dbReference type="RuleBase" id="RU004514"/>
    </source>
</evidence>
<protein>
    <recommendedName>
        <fullName evidence="2">Pyridoxal phosphate homeostasis protein</fullName>
        <shortName evidence="2">PLP homeostasis protein</shortName>
    </recommendedName>
</protein>
<proteinExistence type="inferred from homology"/>
<sequence>MRMTLRQRYELVENKVAQACDACGRDREGVRIIAVSKTVDLDAVEEAIAVGVHDFGENRPAELLRKFEAFPQERWHFIGNIQSRQLPSIVGRACLIHSLYERKHAEKIDSLAAKAGIVQDVLIEVNDGEENKQGLEPDALFEMLAFCHGLKHVRVKGLMIMALRGDLQSARATFADLAILRDTMNSKLAASGMADMVLHELSMGMSDDYLEAIPEGATMVRVGRAIFSDDYAG</sequence>
<dbReference type="GO" id="GO:0030170">
    <property type="term" value="F:pyridoxal phosphate binding"/>
    <property type="evidence" value="ECO:0007669"/>
    <property type="project" value="UniProtKB-UniRule"/>
</dbReference>
<comment type="caution">
    <text evidence="6">The sequence shown here is derived from an EMBL/GenBank/DDBJ whole genome shotgun (WGS) entry which is preliminary data.</text>
</comment>
<gene>
    <name evidence="6" type="ORF">HMPREF9451_01098</name>
</gene>
<comment type="cofactor">
    <cofactor evidence="3">
        <name>pyridoxal 5'-phosphate</name>
        <dbReference type="ChEBI" id="CHEBI:597326"/>
    </cofactor>
</comment>
<dbReference type="InterPro" id="IPR011078">
    <property type="entry name" value="PyrdxlP_homeostasis"/>
</dbReference>
<dbReference type="InParanoid" id="K0YJ60"/>
<reference evidence="6 7" key="1">
    <citation type="submission" date="2012-08" db="EMBL/GenBank/DDBJ databases">
        <title>The Genome Sequence of Slackia piriformis YIT 12062.</title>
        <authorList>
            <consortium name="The Broad Institute Genome Sequencing Platform"/>
            <person name="Earl A."/>
            <person name="Ward D."/>
            <person name="Feldgarden M."/>
            <person name="Gevers D."/>
            <person name="Morotomi M."/>
            <person name="Walker B."/>
            <person name="Young S.K."/>
            <person name="Zeng Q."/>
            <person name="Gargeya S."/>
            <person name="Fitzgerald M."/>
            <person name="Haas B."/>
            <person name="Abouelleil A."/>
            <person name="Alvarado L."/>
            <person name="Arachchi H.M."/>
            <person name="Berlin A.M."/>
            <person name="Chapman S.B."/>
            <person name="Goldberg J."/>
            <person name="Griggs A."/>
            <person name="Gujja S."/>
            <person name="Hansen M."/>
            <person name="Howarth C."/>
            <person name="Imamovic A."/>
            <person name="Larimer J."/>
            <person name="McCowen C."/>
            <person name="Montmayeur A."/>
            <person name="Murphy C."/>
            <person name="Neiman D."/>
            <person name="Pearson M."/>
            <person name="Priest M."/>
            <person name="Roberts A."/>
            <person name="Saif S."/>
            <person name="Shea T."/>
            <person name="Sisk P."/>
            <person name="Sykes S."/>
            <person name="Wortman J."/>
            <person name="Nusbaum C."/>
            <person name="Birren B."/>
        </authorList>
    </citation>
    <scope>NUCLEOTIDE SEQUENCE [LARGE SCALE GENOMIC DNA]</scope>
    <source>
        <strain evidence="6 7">YIT 12062</strain>
    </source>
</reference>
<dbReference type="HOGENOM" id="CLU_059988_1_0_11"/>
<keyword evidence="7" id="KW-1185">Reference proteome</keyword>
<name>K0YJ60_9ACTN</name>
<comment type="similarity">
    <text evidence="2 4">Belongs to the pyridoxal phosphate-binding protein YggS/PROSC family.</text>
</comment>
<evidence type="ECO:0000256" key="3">
    <source>
        <dbReference type="PIRSR" id="PIRSR004848-1"/>
    </source>
</evidence>
<keyword evidence="1 2" id="KW-0663">Pyridoxal phosphate</keyword>
<dbReference type="PANTHER" id="PTHR10146:SF14">
    <property type="entry name" value="PYRIDOXAL PHOSPHATE HOMEOSTASIS PROTEIN"/>
    <property type="match status" value="1"/>
</dbReference>
<organism evidence="6 7">
    <name type="scientific">Slackia piriformis YIT 12062</name>
    <dbReference type="NCBI Taxonomy" id="742818"/>
    <lineage>
        <taxon>Bacteria</taxon>
        <taxon>Bacillati</taxon>
        <taxon>Actinomycetota</taxon>
        <taxon>Coriobacteriia</taxon>
        <taxon>Eggerthellales</taxon>
        <taxon>Eggerthellaceae</taxon>
        <taxon>Slackia</taxon>
    </lineage>
</organism>
<dbReference type="PATRIC" id="fig|742818.3.peg.1157"/>
<dbReference type="PIRSF" id="PIRSF004848">
    <property type="entry name" value="YBL036c_PLPDEIII"/>
    <property type="match status" value="1"/>
</dbReference>
<dbReference type="AlphaFoldDB" id="K0YJ60"/>
<evidence type="ECO:0000256" key="2">
    <source>
        <dbReference type="HAMAP-Rule" id="MF_02087"/>
    </source>
</evidence>
<dbReference type="FunCoup" id="K0YJ60">
    <property type="interactions" value="215"/>
</dbReference>
<dbReference type="CDD" id="cd00635">
    <property type="entry name" value="PLPDE_III_YBL036c_like"/>
    <property type="match status" value="1"/>
</dbReference>
<dbReference type="Pfam" id="PF01168">
    <property type="entry name" value="Ala_racemase_N"/>
    <property type="match status" value="1"/>
</dbReference>